<evidence type="ECO:0000256" key="3">
    <source>
        <dbReference type="SAM" id="SignalP"/>
    </source>
</evidence>
<dbReference type="STRING" id="1528.SAMN04488579_10164"/>
<dbReference type="Pfam" id="PF09479">
    <property type="entry name" value="Flg_new"/>
    <property type="match status" value="1"/>
</dbReference>
<dbReference type="AlphaFoldDB" id="A0A1H3AKR6"/>
<dbReference type="OrthoDB" id="1775972at2"/>
<keyword evidence="3" id="KW-0732">Signal</keyword>
<evidence type="ECO:0000256" key="2">
    <source>
        <dbReference type="SAM" id="Phobius"/>
    </source>
</evidence>
<dbReference type="Gene3D" id="2.60.40.2340">
    <property type="match status" value="1"/>
</dbReference>
<dbReference type="InterPro" id="IPR042229">
    <property type="entry name" value="Listeria/Bacterioides_rpt_sf"/>
</dbReference>
<keyword evidence="2" id="KW-1133">Transmembrane helix</keyword>
<gene>
    <name evidence="5" type="ORF">SAMN04488579_10164</name>
</gene>
<feature type="signal peptide" evidence="3">
    <location>
        <begin position="1"/>
        <end position="25"/>
    </location>
</feature>
<accession>A0A1H3AKR6</accession>
<proteinExistence type="predicted"/>
<reference evidence="6" key="1">
    <citation type="submission" date="2016-10" db="EMBL/GenBank/DDBJ databases">
        <authorList>
            <person name="Varghese N."/>
            <person name="Submissions S."/>
        </authorList>
    </citation>
    <scope>NUCLEOTIDE SEQUENCE [LARGE SCALE GENOMIC DNA]</scope>
    <source>
        <strain evidence="6">VPI 5359</strain>
    </source>
</reference>
<organism evidence="5 6">
    <name type="scientific">Eubacterium barkeri</name>
    <name type="common">Clostridium barkeri</name>
    <dbReference type="NCBI Taxonomy" id="1528"/>
    <lineage>
        <taxon>Bacteria</taxon>
        <taxon>Bacillati</taxon>
        <taxon>Bacillota</taxon>
        <taxon>Clostridia</taxon>
        <taxon>Eubacteriales</taxon>
        <taxon>Eubacteriaceae</taxon>
        <taxon>Eubacterium</taxon>
    </lineage>
</organism>
<evidence type="ECO:0000259" key="4">
    <source>
        <dbReference type="Pfam" id="PF18657"/>
    </source>
</evidence>
<evidence type="ECO:0000256" key="1">
    <source>
        <dbReference type="ARBA" id="ARBA00004196"/>
    </source>
</evidence>
<feature type="transmembrane region" description="Helical" evidence="2">
    <location>
        <begin position="591"/>
        <end position="610"/>
    </location>
</feature>
<dbReference type="RefSeq" id="WP_090242260.1">
    <property type="nucleotide sequence ID" value="NZ_FNOU01000001.1"/>
</dbReference>
<feature type="chain" id="PRO_5011496182" evidence="3">
    <location>
        <begin position="26"/>
        <end position="615"/>
    </location>
</feature>
<dbReference type="Gene3D" id="2.60.40.4270">
    <property type="entry name" value="Listeria-Bacteroides repeat domain"/>
    <property type="match status" value="1"/>
</dbReference>
<dbReference type="Proteomes" id="UP000199652">
    <property type="component" value="Unassembled WGS sequence"/>
</dbReference>
<dbReference type="InterPro" id="IPR013378">
    <property type="entry name" value="InlB-like_B-rpt"/>
</dbReference>
<evidence type="ECO:0000313" key="5">
    <source>
        <dbReference type="EMBL" id="SDX29764.1"/>
    </source>
</evidence>
<feature type="domain" description="YDG" evidence="4">
    <location>
        <begin position="32"/>
        <end position="107"/>
    </location>
</feature>
<sequence>MKKKLLYIVMVAGLLLACSTGGALALDAATVTPVTLTPEVATVESKTYDGNTVGRGTLTLKGASEGDTPTATGTFTWTDKAAGTSSINVTNITLDPEWTTNYTLSTTELSHQVVSASIAPRPADITWNYTPPFIYNGAYYAVIPQVQNTVPGDIINTITEGGSNFDAGNYTANVRTLTNRNYTLEGATGTSLNWKILTTVDFDPAGGTPAPARQTPAYDDPVIQPETITKEGYLFGGWYDDGRLWNFDIDLATQNKTTLTAHWIENPKALTSFTLNGRTGTINEDAGTIEVTLPGGTDLSALKATFSASAGATVKVGQAVQESGVTPNNFSSPMTYSVYSQHEPSTNPKNYTVTVKLLNPPVIGGIKDGHHYVTTQQAVVTGDAITEVTLNGNPVSTLSAADNDIVLNLAGNVDQSYTITATNTLGLESTATVTMAPITTLSKPIDTLNTDTVKSSDRPAIDGTRKAVQEATTPHATEEEIAGLKAITDQCDTLDAQINAVAQAIEAANKIAAGIKADNVQPGDKAALEASKAALEKVLADYPNNLTPKERQTLTERLQEIAGVITLVDYAQLPLTEKAQGVRTGLTGSPATAAIVILMGALTLGSGYLCTRKKH</sequence>
<protein>
    <submittedName>
        <fullName evidence="5">Listeria/Bacterioides repeat-containing protein</fullName>
    </submittedName>
</protein>
<dbReference type="InterPro" id="IPR041248">
    <property type="entry name" value="YDG"/>
</dbReference>
<dbReference type="Pfam" id="PF18657">
    <property type="entry name" value="YDG"/>
    <property type="match status" value="1"/>
</dbReference>
<comment type="subcellular location">
    <subcellularLocation>
        <location evidence="1">Cell envelope</location>
    </subcellularLocation>
</comment>
<dbReference type="PROSITE" id="PS51257">
    <property type="entry name" value="PROKAR_LIPOPROTEIN"/>
    <property type="match status" value="1"/>
</dbReference>
<name>A0A1H3AKR6_EUBBA</name>
<dbReference type="GO" id="GO:0030313">
    <property type="term" value="C:cell envelope"/>
    <property type="evidence" value="ECO:0007669"/>
    <property type="project" value="UniProtKB-SubCell"/>
</dbReference>
<keyword evidence="2" id="KW-0472">Membrane</keyword>
<dbReference type="EMBL" id="FNOU01000001">
    <property type="protein sequence ID" value="SDX29764.1"/>
    <property type="molecule type" value="Genomic_DNA"/>
</dbReference>
<keyword evidence="2" id="KW-0812">Transmembrane</keyword>
<dbReference type="NCBIfam" id="TIGR02543">
    <property type="entry name" value="List_Bact_rpt"/>
    <property type="match status" value="1"/>
</dbReference>
<keyword evidence="6" id="KW-1185">Reference proteome</keyword>
<evidence type="ECO:0000313" key="6">
    <source>
        <dbReference type="Proteomes" id="UP000199652"/>
    </source>
</evidence>